<dbReference type="NCBIfam" id="TIGR00157">
    <property type="entry name" value="ribosome small subunit-dependent GTPase A"/>
    <property type="match status" value="1"/>
</dbReference>
<evidence type="ECO:0000313" key="14">
    <source>
        <dbReference type="Proteomes" id="UP000276443"/>
    </source>
</evidence>
<evidence type="ECO:0000256" key="4">
    <source>
        <dbReference type="ARBA" id="ARBA00022730"/>
    </source>
</evidence>
<accession>A0A3N5BLI5</accession>
<dbReference type="GO" id="GO:0046872">
    <property type="term" value="F:metal ion binding"/>
    <property type="evidence" value="ECO:0007669"/>
    <property type="project" value="UniProtKB-KW"/>
</dbReference>
<comment type="caution">
    <text evidence="13">The sequence shown here is derived from an EMBL/GenBank/DDBJ whole genome shotgun (WGS) entry which is preliminary data.</text>
</comment>
<keyword evidence="8 10" id="KW-0694">RNA-binding</keyword>
<dbReference type="InterPro" id="IPR031944">
    <property type="entry name" value="RsgA_N"/>
</dbReference>
<evidence type="ECO:0000313" key="13">
    <source>
        <dbReference type="EMBL" id="RPF56040.1"/>
    </source>
</evidence>
<evidence type="ECO:0000259" key="11">
    <source>
        <dbReference type="PROSITE" id="PS50936"/>
    </source>
</evidence>
<dbReference type="RefSeq" id="WP_124220115.1">
    <property type="nucleotide sequence ID" value="NZ_RKRF01000007.1"/>
</dbReference>
<dbReference type="EC" id="3.6.1.-" evidence="10"/>
<feature type="domain" description="CP-type G" evidence="12">
    <location>
        <begin position="63"/>
        <end position="223"/>
    </location>
</feature>
<dbReference type="Gene3D" id="2.40.50.140">
    <property type="entry name" value="Nucleic acid-binding proteins"/>
    <property type="match status" value="1"/>
</dbReference>
<name>A0A3N5BLI5_9BACI</name>
<dbReference type="InterPro" id="IPR030378">
    <property type="entry name" value="G_CP_dom"/>
</dbReference>
<feature type="domain" description="EngC GTPase" evidence="11">
    <location>
        <begin position="72"/>
        <end position="221"/>
    </location>
</feature>
<dbReference type="EMBL" id="RKRF01000007">
    <property type="protein sequence ID" value="RPF56040.1"/>
    <property type="molecule type" value="Genomic_DNA"/>
</dbReference>
<dbReference type="GO" id="GO:0005737">
    <property type="term" value="C:cytoplasm"/>
    <property type="evidence" value="ECO:0007669"/>
    <property type="project" value="UniProtKB-SubCell"/>
</dbReference>
<evidence type="ECO:0000256" key="6">
    <source>
        <dbReference type="ARBA" id="ARBA00022801"/>
    </source>
</evidence>
<dbReference type="OrthoDB" id="9809485at2"/>
<evidence type="ECO:0000256" key="8">
    <source>
        <dbReference type="ARBA" id="ARBA00022884"/>
    </source>
</evidence>
<dbReference type="PANTHER" id="PTHR32120">
    <property type="entry name" value="SMALL RIBOSOMAL SUBUNIT BIOGENESIS GTPASE RSGA"/>
    <property type="match status" value="1"/>
</dbReference>
<keyword evidence="9 10" id="KW-0342">GTP-binding</keyword>
<comment type="subcellular location">
    <subcellularLocation>
        <location evidence="10">Cytoplasm</location>
    </subcellularLocation>
</comment>
<dbReference type="InterPro" id="IPR010914">
    <property type="entry name" value="RsgA_GTPase_dom"/>
</dbReference>
<dbReference type="InterPro" id="IPR004881">
    <property type="entry name" value="Ribosome_biogen_GTPase_RsgA"/>
</dbReference>
<dbReference type="GO" id="GO:0005525">
    <property type="term" value="F:GTP binding"/>
    <property type="evidence" value="ECO:0007669"/>
    <property type="project" value="UniProtKB-UniRule"/>
</dbReference>
<dbReference type="GO" id="GO:0003924">
    <property type="term" value="F:GTPase activity"/>
    <property type="evidence" value="ECO:0007669"/>
    <property type="project" value="UniProtKB-UniRule"/>
</dbReference>
<feature type="binding site" evidence="10">
    <location>
        <begin position="112"/>
        <end position="115"/>
    </location>
    <ligand>
        <name>GTP</name>
        <dbReference type="ChEBI" id="CHEBI:37565"/>
    </ligand>
</feature>
<keyword evidence="7 10" id="KW-0862">Zinc</keyword>
<dbReference type="SUPFAM" id="SSF50249">
    <property type="entry name" value="Nucleic acid-binding proteins"/>
    <property type="match status" value="1"/>
</dbReference>
<dbReference type="GO" id="GO:0019843">
    <property type="term" value="F:rRNA binding"/>
    <property type="evidence" value="ECO:0007669"/>
    <property type="project" value="UniProtKB-KW"/>
</dbReference>
<feature type="binding site" evidence="10">
    <location>
        <position position="247"/>
    </location>
    <ligand>
        <name>Zn(2+)</name>
        <dbReference type="ChEBI" id="CHEBI:29105"/>
    </ligand>
</feature>
<evidence type="ECO:0000259" key="12">
    <source>
        <dbReference type="PROSITE" id="PS51721"/>
    </source>
</evidence>
<keyword evidence="4 10" id="KW-0699">rRNA-binding</keyword>
<dbReference type="CDD" id="cd04466">
    <property type="entry name" value="S1_YloQ_GTPase"/>
    <property type="match status" value="1"/>
</dbReference>
<dbReference type="PROSITE" id="PS51721">
    <property type="entry name" value="G_CP"/>
    <property type="match status" value="1"/>
</dbReference>
<dbReference type="HAMAP" id="MF_01820">
    <property type="entry name" value="GTPase_RsgA"/>
    <property type="match status" value="1"/>
</dbReference>
<keyword evidence="2 10" id="KW-0690">Ribosome biogenesis</keyword>
<dbReference type="CDD" id="cd01854">
    <property type="entry name" value="YjeQ_EngC"/>
    <property type="match status" value="1"/>
</dbReference>
<evidence type="ECO:0000256" key="1">
    <source>
        <dbReference type="ARBA" id="ARBA00022490"/>
    </source>
</evidence>
<dbReference type="AlphaFoldDB" id="A0A3N5BLI5"/>
<dbReference type="InterPro" id="IPR027417">
    <property type="entry name" value="P-loop_NTPase"/>
</dbReference>
<dbReference type="InterPro" id="IPR012340">
    <property type="entry name" value="NA-bd_OB-fold"/>
</dbReference>
<evidence type="ECO:0000256" key="9">
    <source>
        <dbReference type="ARBA" id="ARBA00023134"/>
    </source>
</evidence>
<evidence type="ECO:0000256" key="7">
    <source>
        <dbReference type="ARBA" id="ARBA00022833"/>
    </source>
</evidence>
<gene>
    <name evidence="10" type="primary">rsgA</name>
    <name evidence="13" type="ORF">EDC24_0927</name>
</gene>
<dbReference type="PANTHER" id="PTHR32120:SF11">
    <property type="entry name" value="SMALL RIBOSOMAL SUBUNIT BIOGENESIS GTPASE RSGA 1, MITOCHONDRIAL-RELATED"/>
    <property type="match status" value="1"/>
</dbReference>
<protein>
    <recommendedName>
        <fullName evidence="10">Small ribosomal subunit biogenesis GTPase RsgA</fullName>
        <ecNumber evidence="10">3.6.1.-</ecNumber>
    </recommendedName>
</protein>
<reference evidence="13 14" key="1">
    <citation type="submission" date="2018-11" db="EMBL/GenBank/DDBJ databases">
        <title>Genomic Encyclopedia of Type Strains, Phase IV (KMG-IV): sequencing the most valuable type-strain genomes for metagenomic binning, comparative biology and taxonomic classification.</title>
        <authorList>
            <person name="Goeker M."/>
        </authorList>
    </citation>
    <scope>NUCLEOTIDE SEQUENCE [LARGE SCALE GENOMIC DNA]</scope>
    <source>
        <strain evidence="13 14">DSM 18090</strain>
    </source>
</reference>
<comment type="similarity">
    <text evidence="10">Belongs to the TRAFAC class YlqF/YawG GTPase family. RsgA subfamily.</text>
</comment>
<dbReference type="Gene3D" id="1.10.40.50">
    <property type="entry name" value="Probable gtpase engc, domain 3"/>
    <property type="match status" value="1"/>
</dbReference>
<keyword evidence="1 10" id="KW-0963">Cytoplasm</keyword>
<feature type="binding site" evidence="10">
    <location>
        <position position="252"/>
    </location>
    <ligand>
        <name>Zn(2+)</name>
        <dbReference type="ChEBI" id="CHEBI:29105"/>
    </ligand>
</feature>
<evidence type="ECO:0000256" key="10">
    <source>
        <dbReference type="HAMAP-Rule" id="MF_01820"/>
    </source>
</evidence>
<feature type="binding site" evidence="10">
    <location>
        <position position="260"/>
    </location>
    <ligand>
        <name>Zn(2+)</name>
        <dbReference type="ChEBI" id="CHEBI:29105"/>
    </ligand>
</feature>
<evidence type="ECO:0000256" key="5">
    <source>
        <dbReference type="ARBA" id="ARBA00022741"/>
    </source>
</evidence>
<keyword evidence="6 10" id="KW-0378">Hydrolase</keyword>
<sequence length="293" mass="33365">MIQGKIVKALSGFYDVMADGEVYTCKGRGLFRKKKITPLVGDHVEIELEHDGTGTIVNINERTNEFVRPPIANIDQAIIVSSAVEPEFNPLLLDRFLVLVEHKDIRPLIVLTKEDITTDEQLQQLNDYSKTYKSIGYDVLIVSKVMDDLRDKIMPYLSNRLSVIAGQSGVGKSTLLNQLDERLNIETADISKSLGRGKHTTRHVELYSIGDGYVADTPGFSSLDFDEIDLEELRFCFPEFLGYQDDCKFRGCLHINEPKCAVKSAVEDGDIPDFRYQHYENFYEEIKSRKPRY</sequence>
<evidence type="ECO:0000256" key="3">
    <source>
        <dbReference type="ARBA" id="ARBA00022723"/>
    </source>
</evidence>
<comment type="cofactor">
    <cofactor evidence="10">
        <name>Zn(2+)</name>
        <dbReference type="ChEBI" id="CHEBI:29105"/>
    </cofactor>
    <text evidence="10">Binds 1 zinc ion per subunit.</text>
</comment>
<dbReference type="GO" id="GO:0042274">
    <property type="term" value="P:ribosomal small subunit biogenesis"/>
    <property type="evidence" value="ECO:0007669"/>
    <property type="project" value="UniProtKB-UniRule"/>
</dbReference>
<evidence type="ECO:0000256" key="2">
    <source>
        <dbReference type="ARBA" id="ARBA00022517"/>
    </source>
</evidence>
<feature type="binding site" evidence="10">
    <location>
        <begin position="166"/>
        <end position="174"/>
    </location>
    <ligand>
        <name>GTP</name>
        <dbReference type="ChEBI" id="CHEBI:37565"/>
    </ligand>
</feature>
<dbReference type="Pfam" id="PF03193">
    <property type="entry name" value="RsgA_GTPase"/>
    <property type="match status" value="1"/>
</dbReference>
<proteinExistence type="inferred from homology"/>
<dbReference type="SUPFAM" id="SSF52540">
    <property type="entry name" value="P-loop containing nucleoside triphosphate hydrolases"/>
    <property type="match status" value="1"/>
</dbReference>
<comment type="function">
    <text evidence="10">One of several proteins that assist in the late maturation steps of the functional core of the 30S ribosomal subunit. Helps release RbfA from mature subunits. May play a role in the assembly of ribosomal proteins into the subunit. Circularly permuted GTPase that catalyzes slow GTP hydrolysis, GTPase activity is stimulated by the 30S ribosomal subunit.</text>
</comment>
<dbReference type="Proteomes" id="UP000276443">
    <property type="component" value="Unassembled WGS sequence"/>
</dbReference>
<keyword evidence="5 10" id="KW-0547">Nucleotide-binding</keyword>
<keyword evidence="14" id="KW-1185">Reference proteome</keyword>
<feature type="binding site" evidence="10">
    <location>
        <position position="254"/>
    </location>
    <ligand>
        <name>Zn(2+)</name>
        <dbReference type="ChEBI" id="CHEBI:29105"/>
    </ligand>
</feature>
<comment type="subunit">
    <text evidence="10">Monomer. Associates with 30S ribosomal subunit, binds 16S rRNA.</text>
</comment>
<dbReference type="PROSITE" id="PS50936">
    <property type="entry name" value="ENGC_GTPASE"/>
    <property type="match status" value="1"/>
</dbReference>
<keyword evidence="3 10" id="KW-0479">Metal-binding</keyword>
<organism evidence="13 14">
    <name type="scientific">Aquisalibacillus elongatus</name>
    <dbReference type="NCBI Taxonomy" id="485577"/>
    <lineage>
        <taxon>Bacteria</taxon>
        <taxon>Bacillati</taxon>
        <taxon>Bacillota</taxon>
        <taxon>Bacilli</taxon>
        <taxon>Bacillales</taxon>
        <taxon>Bacillaceae</taxon>
        <taxon>Aquisalibacillus</taxon>
    </lineage>
</organism>
<dbReference type="Pfam" id="PF16745">
    <property type="entry name" value="RsgA_N"/>
    <property type="match status" value="1"/>
</dbReference>
<dbReference type="Gene3D" id="3.40.50.300">
    <property type="entry name" value="P-loop containing nucleotide triphosphate hydrolases"/>
    <property type="match status" value="1"/>
</dbReference>